<evidence type="ECO:0008006" key="5">
    <source>
        <dbReference type="Google" id="ProtNLM"/>
    </source>
</evidence>
<dbReference type="EMBL" id="CP039865">
    <property type="protein sequence ID" value="QCK85622.1"/>
    <property type="molecule type" value="Genomic_DNA"/>
</dbReference>
<feature type="transmembrane region" description="Helical" evidence="2">
    <location>
        <begin position="365"/>
        <end position="388"/>
    </location>
</feature>
<evidence type="ECO:0000256" key="2">
    <source>
        <dbReference type="SAM" id="Phobius"/>
    </source>
</evidence>
<protein>
    <recommendedName>
        <fullName evidence="5">C4-dicarboxylate ABC transporter substrate-binding protein</fullName>
    </recommendedName>
</protein>
<dbReference type="Proteomes" id="UP000298588">
    <property type="component" value="Chromosome"/>
</dbReference>
<sequence length="498" mass="53076">MPDEDRGAFGRLRSMALLSRLRAYRDLFGYLALALVGLFAAGIYWYLYVAPVVLRIAVAPAGSEVAELFAAMATASERERLRIRLVVAPYTNLVETSAAIDAGDADLAIVRSDFRLPSTGQAVAIVHQNIAILLACPAVPRASVRPRAGAAAPSAPVKAIQGFADLRGRRVAVLGRGPANLALFDKLAAYHGISARDADVIALSSATEVAAATAVKPIDAIFVSPARGDRFIVDAIQALKCPGDMRPAVVPLAESAVLATRNKIFSSVDLVAGEFGANPPMPPESVATLGFPSILVSRNTLSSAKVEEFTRQLFNQRQSMVAQYPSAGRFEALPTDRGSSFALHPGAAAYYDADSKGLFEAYETLIYIVLFGASGIISAGLWLLGFLFPRKKRVLHADHNALSHLIERARQAQSTRELDEITIEADHILKALSERMLDGEVDTELKPAFDMISERLSAAIAEQRSRLAMPAGPAEPASPMAIIPPPSTVPEGKADQSG</sequence>
<keyword evidence="2" id="KW-1133">Transmembrane helix</keyword>
<dbReference type="SUPFAM" id="SSF53850">
    <property type="entry name" value="Periplasmic binding protein-like II"/>
    <property type="match status" value="1"/>
</dbReference>
<name>A0A4D7QN82_9HYPH</name>
<dbReference type="Pfam" id="PF16868">
    <property type="entry name" value="NMT1_3"/>
    <property type="match status" value="1"/>
</dbReference>
<dbReference type="RefSeq" id="WP_137098956.1">
    <property type="nucleotide sequence ID" value="NZ_CP039865.1"/>
</dbReference>
<dbReference type="KEGG" id="paqt:E8L99_07485"/>
<keyword evidence="2" id="KW-0472">Membrane</keyword>
<proteinExistence type="predicted"/>
<organism evidence="3 4">
    <name type="scientific">Phreatobacter aquaticus</name>
    <dbReference type="NCBI Taxonomy" id="2570229"/>
    <lineage>
        <taxon>Bacteria</taxon>
        <taxon>Pseudomonadati</taxon>
        <taxon>Pseudomonadota</taxon>
        <taxon>Alphaproteobacteria</taxon>
        <taxon>Hyphomicrobiales</taxon>
        <taxon>Phreatobacteraceae</taxon>
        <taxon>Phreatobacter</taxon>
    </lineage>
</organism>
<dbReference type="PANTHER" id="PTHR42941:SF1">
    <property type="entry name" value="SLL1037 PROTEIN"/>
    <property type="match status" value="1"/>
</dbReference>
<keyword evidence="2" id="KW-0812">Transmembrane</keyword>
<reference evidence="3 4" key="1">
    <citation type="submission" date="2019-04" db="EMBL/GenBank/DDBJ databases">
        <title>Phreatobacter aquaticus sp. nov.</title>
        <authorList>
            <person name="Choi A."/>
            <person name="Baek K."/>
        </authorList>
    </citation>
    <scope>NUCLEOTIDE SEQUENCE [LARGE SCALE GENOMIC DNA]</scope>
    <source>
        <strain evidence="3 4">NMCR1094</strain>
    </source>
</reference>
<dbReference type="Gene3D" id="3.40.190.10">
    <property type="entry name" value="Periplasmic binding protein-like II"/>
    <property type="match status" value="2"/>
</dbReference>
<feature type="region of interest" description="Disordered" evidence="1">
    <location>
        <begin position="467"/>
        <end position="498"/>
    </location>
</feature>
<dbReference type="AlphaFoldDB" id="A0A4D7QN82"/>
<gene>
    <name evidence="3" type="ORF">E8L99_07485</name>
</gene>
<evidence type="ECO:0000313" key="4">
    <source>
        <dbReference type="Proteomes" id="UP000298588"/>
    </source>
</evidence>
<dbReference type="OrthoDB" id="252197at2"/>
<evidence type="ECO:0000313" key="3">
    <source>
        <dbReference type="EMBL" id="QCK85622.1"/>
    </source>
</evidence>
<accession>A0A4D7QN82</accession>
<evidence type="ECO:0000256" key="1">
    <source>
        <dbReference type="SAM" id="MobiDB-lite"/>
    </source>
</evidence>
<dbReference type="PANTHER" id="PTHR42941">
    <property type="entry name" value="SLL1037 PROTEIN"/>
    <property type="match status" value="1"/>
</dbReference>
<feature type="transmembrane region" description="Helical" evidence="2">
    <location>
        <begin position="27"/>
        <end position="47"/>
    </location>
</feature>
<dbReference type="InterPro" id="IPR011852">
    <property type="entry name" value="TRAP_TAXI"/>
</dbReference>
<keyword evidence="4" id="KW-1185">Reference proteome</keyword>